<dbReference type="InterPro" id="IPR017926">
    <property type="entry name" value="GATASE"/>
</dbReference>
<sequence>MKPVGIIRFSPTEGPGYLSKFLNEAGIRWQLIRIDAGEPLPTDCSAYAGIAMMGGPMSVNDPLPWIPPLLALIRDAVRKDIPLLGHCLGGQMMAKAMGGTITNNKCMEKGWHAVEVLPQPEARQWFGGIERFTTFQWHYQTFSIPPGAMQILRNDYCENQAFTHGPHIGFQCHIEMTVEMVREWCKGEDPVMARPVETPSVQSNMEIQQDLETRIASLNRLAASVYTRWIEGLKK</sequence>
<dbReference type="GO" id="GO:0016740">
    <property type="term" value="F:transferase activity"/>
    <property type="evidence" value="ECO:0007669"/>
    <property type="project" value="UniProtKB-KW"/>
</dbReference>
<dbReference type="Gene3D" id="3.40.50.880">
    <property type="match status" value="1"/>
</dbReference>
<dbReference type="InterPro" id="IPR029062">
    <property type="entry name" value="Class_I_gatase-like"/>
</dbReference>
<reference evidence="2 3" key="1">
    <citation type="journal article" date="2018" name="Environ. Microbiol.">
        <title>Isolation and genomic characterization of Novimethylophilus kurashikiensis gen. nov. sp. nov., a new lanthanide-dependent methylotrophic species of Methylophilaceae.</title>
        <authorList>
            <person name="Lv H."/>
            <person name="Sahin N."/>
            <person name="Tani A."/>
        </authorList>
    </citation>
    <scope>NUCLEOTIDE SEQUENCE [LARGE SCALE GENOMIC DNA]</scope>
    <source>
        <strain evidence="2 3">La2-4</strain>
    </source>
</reference>
<keyword evidence="3" id="KW-1185">Reference proteome</keyword>
<gene>
    <name evidence="2" type="ORF">NMK_1000</name>
</gene>
<dbReference type="PANTHER" id="PTHR42695">
    <property type="entry name" value="GLUTAMINE AMIDOTRANSFERASE YLR126C-RELATED"/>
    <property type="match status" value="1"/>
</dbReference>
<accession>A0A2R5F958</accession>
<evidence type="ECO:0000313" key="2">
    <source>
        <dbReference type="EMBL" id="GBG13453.1"/>
    </source>
</evidence>
<protein>
    <submittedName>
        <fullName evidence="2">Glutamine amidotransferase</fullName>
    </submittedName>
</protein>
<dbReference type="PANTHER" id="PTHR42695:SF5">
    <property type="entry name" value="GLUTAMINE AMIDOTRANSFERASE YLR126C-RELATED"/>
    <property type="match status" value="1"/>
</dbReference>
<proteinExistence type="predicted"/>
<keyword evidence="2" id="KW-0315">Glutamine amidotransferase</keyword>
<dbReference type="SUPFAM" id="SSF52317">
    <property type="entry name" value="Class I glutamine amidotransferase-like"/>
    <property type="match status" value="1"/>
</dbReference>
<dbReference type="InterPro" id="IPR044992">
    <property type="entry name" value="ChyE-like"/>
</dbReference>
<dbReference type="Pfam" id="PF00117">
    <property type="entry name" value="GATase"/>
    <property type="match status" value="1"/>
</dbReference>
<name>A0A2R5F958_9PROT</name>
<dbReference type="RefSeq" id="WP_109014654.1">
    <property type="nucleotide sequence ID" value="NZ_BDOQ01000003.1"/>
</dbReference>
<keyword evidence="2" id="KW-0808">Transferase</keyword>
<dbReference type="AlphaFoldDB" id="A0A2R5F958"/>
<dbReference type="EMBL" id="BDOQ01000003">
    <property type="protein sequence ID" value="GBG13453.1"/>
    <property type="molecule type" value="Genomic_DNA"/>
</dbReference>
<dbReference type="OrthoDB" id="9813383at2"/>
<dbReference type="Proteomes" id="UP000245081">
    <property type="component" value="Unassembled WGS sequence"/>
</dbReference>
<evidence type="ECO:0000313" key="3">
    <source>
        <dbReference type="Proteomes" id="UP000245081"/>
    </source>
</evidence>
<organism evidence="2 3">
    <name type="scientific">Novimethylophilus kurashikiensis</name>
    <dbReference type="NCBI Taxonomy" id="1825523"/>
    <lineage>
        <taxon>Bacteria</taxon>
        <taxon>Pseudomonadati</taxon>
        <taxon>Pseudomonadota</taxon>
        <taxon>Betaproteobacteria</taxon>
        <taxon>Nitrosomonadales</taxon>
        <taxon>Methylophilaceae</taxon>
        <taxon>Novimethylophilus</taxon>
    </lineage>
</organism>
<comment type="caution">
    <text evidence="2">The sequence shown here is derived from an EMBL/GenBank/DDBJ whole genome shotgun (WGS) entry which is preliminary data.</text>
</comment>
<dbReference type="PROSITE" id="PS51273">
    <property type="entry name" value="GATASE_TYPE_1"/>
    <property type="match status" value="1"/>
</dbReference>
<dbReference type="CDD" id="cd01741">
    <property type="entry name" value="GATase1_1"/>
    <property type="match status" value="1"/>
</dbReference>
<feature type="domain" description="Glutamine amidotransferase" evidence="1">
    <location>
        <begin position="22"/>
        <end position="177"/>
    </location>
</feature>
<evidence type="ECO:0000259" key="1">
    <source>
        <dbReference type="Pfam" id="PF00117"/>
    </source>
</evidence>
<dbReference type="GO" id="GO:0005829">
    <property type="term" value="C:cytosol"/>
    <property type="evidence" value="ECO:0007669"/>
    <property type="project" value="TreeGrafter"/>
</dbReference>